<proteinExistence type="predicted"/>
<reference evidence="1" key="1">
    <citation type="submission" date="2020-03" db="EMBL/GenBank/DDBJ databases">
        <title>The deep terrestrial virosphere.</title>
        <authorList>
            <person name="Holmfeldt K."/>
            <person name="Nilsson E."/>
            <person name="Simone D."/>
            <person name="Lopez-Fernandez M."/>
            <person name="Wu X."/>
            <person name="de Brujin I."/>
            <person name="Lundin D."/>
            <person name="Andersson A."/>
            <person name="Bertilsson S."/>
            <person name="Dopson M."/>
        </authorList>
    </citation>
    <scope>NUCLEOTIDE SEQUENCE</scope>
    <source>
        <strain evidence="1">TM448A00967</strain>
    </source>
</reference>
<evidence type="ECO:0008006" key="2">
    <source>
        <dbReference type="Google" id="ProtNLM"/>
    </source>
</evidence>
<protein>
    <recommendedName>
        <fullName evidence="2">Lipoprotein</fullName>
    </recommendedName>
</protein>
<dbReference type="PROSITE" id="PS51257">
    <property type="entry name" value="PROKAR_LIPOPROTEIN"/>
    <property type="match status" value="1"/>
</dbReference>
<name>A0A6H1ZMC6_9ZZZZ</name>
<accession>A0A6H1ZMC6</accession>
<evidence type="ECO:0000313" key="1">
    <source>
        <dbReference type="EMBL" id="QJA48477.1"/>
    </source>
</evidence>
<gene>
    <name evidence="1" type="ORF">TM448A00967_0006</name>
</gene>
<organism evidence="1">
    <name type="scientific">viral metagenome</name>
    <dbReference type="NCBI Taxonomy" id="1070528"/>
    <lineage>
        <taxon>unclassified sequences</taxon>
        <taxon>metagenomes</taxon>
        <taxon>organismal metagenomes</taxon>
    </lineage>
</organism>
<dbReference type="EMBL" id="MT144086">
    <property type="protein sequence ID" value="QJA48477.1"/>
    <property type="molecule type" value="Genomic_DNA"/>
</dbReference>
<dbReference type="AlphaFoldDB" id="A0A6H1ZMC6"/>
<sequence length="221" mass="23446">MRTSTLALVASALVVASCGQQSMSGVDAFRTVAEALQAGRSAEAAVIPAKAPLIEIKYVDYNGPDYCSENGIKARLNQLGWEASRRLIDIYGSEATAVGRYAAAQSDFDARLDDSDGFVSTICEFDTNAALAQERERAPIALALKTALTPMEAAARAEVGTGDFDAALESARKASTERGQEESAARCAQIKAEAAKPSYDTSPLVKRAQDLLLQNCRNAGY</sequence>